<name>D4Z666_SPHIU</name>
<dbReference type="EC" id="3.5.2.5" evidence="2"/>
<dbReference type="InterPro" id="IPR011059">
    <property type="entry name" value="Metal-dep_hydrolase_composite"/>
</dbReference>
<dbReference type="GeneID" id="29274761"/>
<dbReference type="Pfam" id="PF01979">
    <property type="entry name" value="Amidohydro_1"/>
    <property type="match status" value="1"/>
</dbReference>
<organism evidence="2 3">
    <name type="scientific">Sphingobium indicum (strain DSM 16413 / CCM 7287 / MTCC 6362 / UT26 / NBRC 101211 / UT26S)</name>
    <name type="common">Sphingobium japonicum</name>
    <dbReference type="NCBI Taxonomy" id="452662"/>
    <lineage>
        <taxon>Bacteria</taxon>
        <taxon>Pseudomonadati</taxon>
        <taxon>Pseudomonadota</taxon>
        <taxon>Alphaproteobacteria</taxon>
        <taxon>Sphingomonadales</taxon>
        <taxon>Sphingomonadaceae</taxon>
        <taxon>Sphingobium</taxon>
    </lineage>
</organism>
<evidence type="ECO:0000259" key="1">
    <source>
        <dbReference type="Pfam" id="PF01979"/>
    </source>
</evidence>
<dbReference type="RefSeq" id="WP_013041347.1">
    <property type="nucleotide sequence ID" value="NC_014006.1"/>
</dbReference>
<dbReference type="Gene3D" id="2.30.40.10">
    <property type="entry name" value="Urease, subunit C, domain 1"/>
    <property type="match status" value="1"/>
</dbReference>
<dbReference type="KEGG" id="sjp:SJA_C1-32640"/>
<sequence length="451" mass="48276">MDQVFVGTIVLPDRIIDRGFVLASEGVVRAVGAGDAPSGEVHGGPGALILPGAIDAQVHSRSQRDQEDFIWSTSSAAAGGVTTIVDMPYDDGDLICTPERFERKRDEAAAQARTDFALYATVDPEDGPTHIDALVQSGAAAFKFSTFGTDPKRFPRLAPQQLFACFQAIARHGLIAGVHNEDEEVVRAATAEVRSTGATDYLAHGRARPPISEMLATAQVYATAAATGCPGHIVHCSLGAGYDLAAAYRAMGHDATIEACIHYLILDEEEDVRRLKGRAKVNPPIRPRAEREALWRHLAAGHVTVVSTDHVSWSLDRKDKDDMLANASGLPGLEILLPLLLKGLDERGLPLTHAARLLAHNPARLFRLDHAKGALAVGCDADVAILARAPHAYDPAESGANISDWSPYAGMTLPFRVEAAYLRGRLIAADGKVLAEPGRGRFQRPQRSVAP</sequence>
<feature type="domain" description="Amidohydrolase-related" evidence="1">
    <location>
        <begin position="49"/>
        <end position="425"/>
    </location>
</feature>
<dbReference type="InterPro" id="IPR032466">
    <property type="entry name" value="Metal_Hydrolase"/>
</dbReference>
<accession>D4Z666</accession>
<evidence type="ECO:0000313" key="2">
    <source>
        <dbReference type="EMBL" id="BAI98098.1"/>
    </source>
</evidence>
<keyword evidence="2" id="KW-0378">Hydrolase</keyword>
<dbReference type="GO" id="GO:0006145">
    <property type="term" value="P:purine nucleobase catabolic process"/>
    <property type="evidence" value="ECO:0007669"/>
    <property type="project" value="TreeGrafter"/>
</dbReference>
<dbReference type="GO" id="GO:0004038">
    <property type="term" value="F:allantoinase activity"/>
    <property type="evidence" value="ECO:0007669"/>
    <property type="project" value="UniProtKB-EC"/>
</dbReference>
<keyword evidence="3" id="KW-1185">Reference proteome</keyword>
<dbReference type="SUPFAM" id="SSF51338">
    <property type="entry name" value="Composite domain of metallo-dependent hydrolases"/>
    <property type="match status" value="1"/>
</dbReference>
<protein>
    <submittedName>
        <fullName evidence="2">Putative allantoinase</fullName>
        <ecNumber evidence="2">3.5.2.5</ecNumber>
    </submittedName>
</protein>
<dbReference type="EMBL" id="AP010803">
    <property type="protein sequence ID" value="BAI98098.1"/>
    <property type="molecule type" value="Genomic_DNA"/>
</dbReference>
<gene>
    <name evidence="2" type="ordered locus">SJA_C1-32640</name>
</gene>
<dbReference type="InterPro" id="IPR006680">
    <property type="entry name" value="Amidohydro-rel"/>
</dbReference>
<dbReference type="HOGENOM" id="CLU_015572_4_2_5"/>
<dbReference type="GO" id="GO:0005737">
    <property type="term" value="C:cytoplasm"/>
    <property type="evidence" value="ECO:0007669"/>
    <property type="project" value="TreeGrafter"/>
</dbReference>
<evidence type="ECO:0000313" key="3">
    <source>
        <dbReference type="Proteomes" id="UP000007753"/>
    </source>
</evidence>
<dbReference type="eggNOG" id="COG0044">
    <property type="taxonomic scope" value="Bacteria"/>
</dbReference>
<dbReference type="Proteomes" id="UP000007753">
    <property type="component" value="Chromosome 1"/>
</dbReference>
<dbReference type="Gene3D" id="3.20.20.140">
    <property type="entry name" value="Metal-dependent hydrolases"/>
    <property type="match status" value="1"/>
</dbReference>
<dbReference type="SUPFAM" id="SSF51556">
    <property type="entry name" value="Metallo-dependent hydrolases"/>
    <property type="match status" value="1"/>
</dbReference>
<dbReference type="AlphaFoldDB" id="D4Z666"/>
<reference evidence="2 3" key="1">
    <citation type="journal article" date="2010" name="J. Bacteriol.">
        <title>Complete genome sequence of the representative gamma-hexachlorocyclohexane-degrading bacterium Sphingobium japonicum UT26.</title>
        <authorList>
            <person name="Nagata Y."/>
            <person name="Ohtsubo Y."/>
            <person name="Endo R."/>
            <person name="Ichikawa N."/>
            <person name="Ankai A."/>
            <person name="Oguchi A."/>
            <person name="Fukui S."/>
            <person name="Fujita N."/>
            <person name="Tsuda M."/>
        </authorList>
    </citation>
    <scope>NUCLEOTIDE SEQUENCE [LARGE SCALE GENOMIC DNA]</scope>
    <source>
        <strain evidence="3">DSM 16413 / CCM 7287 / MTCC 6362 / UT26 / NBRC 101211 / UT26S</strain>
    </source>
</reference>
<dbReference type="STRING" id="452662.SJA_C1-32640"/>
<dbReference type="InterPro" id="IPR050138">
    <property type="entry name" value="DHOase/Allantoinase_Hydrolase"/>
</dbReference>
<proteinExistence type="predicted"/>
<dbReference type="PANTHER" id="PTHR43668:SF2">
    <property type="entry name" value="ALLANTOINASE"/>
    <property type="match status" value="1"/>
</dbReference>
<dbReference type="PANTHER" id="PTHR43668">
    <property type="entry name" value="ALLANTOINASE"/>
    <property type="match status" value="1"/>
</dbReference>